<dbReference type="Pfam" id="PF10448">
    <property type="entry name" value="POC3_POC4"/>
    <property type="match status" value="1"/>
</dbReference>
<reference evidence="1 2" key="1">
    <citation type="journal article" date="2007" name="Proc. Natl. Acad. Sci. U.S.A.">
        <title>Independent sorting-out of thousands of duplicated gene pairs in two yeast species descended from a whole-genome duplication.</title>
        <authorList>
            <person name="Scannell D.R."/>
            <person name="Frank A.C."/>
            <person name="Conant G.C."/>
            <person name="Byrne K.P."/>
            <person name="Woolfit M."/>
            <person name="Wolfe K.H."/>
        </authorList>
    </citation>
    <scope>NUCLEOTIDE SEQUENCE [LARGE SCALE GENOMIC DNA]</scope>
    <source>
        <strain evidence="2">ATCC 22028 / DSM 70294 / BCRC 21397 / CBS 2163 / NBRC 10782 / NRRL Y-8283 / UCD 57-17</strain>
    </source>
</reference>
<dbReference type="GO" id="GO:0070481">
    <property type="term" value="P:nuclear-transcribed mRNA catabolic process, non-stop decay"/>
    <property type="evidence" value="ECO:0007669"/>
    <property type="project" value="EnsemblFungi"/>
</dbReference>
<protein>
    <recommendedName>
        <fullName evidence="3">Proteasome chaperone 3</fullName>
    </recommendedName>
</protein>
<dbReference type="KEGG" id="vpo:Kpol_2002p97"/>
<dbReference type="EMBL" id="DS480383">
    <property type="protein sequence ID" value="EDO19025.1"/>
    <property type="molecule type" value="Genomic_DNA"/>
</dbReference>
<dbReference type="GO" id="GO:0043248">
    <property type="term" value="P:proteasome assembly"/>
    <property type="evidence" value="ECO:0007669"/>
    <property type="project" value="EnsemblFungi"/>
</dbReference>
<gene>
    <name evidence="1" type="ORF">Kpol_2002p97</name>
</gene>
<sequence length="165" mass="18844">MYTRQSTNQLPLDLFPGGDELAINATHFTNEILIQLRFNGELDTTYEVSQKGLNTNSVIQRPIASPSFLNNEDDEDTITDYLSDYQVITKLGNSNNMKLPVICTQIAELYNKVILSNQNDISNKNLLITLSSKLWKDNDNDNNNNNNNDFDKLIFVLKCIKDMYN</sequence>
<dbReference type="PhylomeDB" id="A7TFL1"/>
<dbReference type="RefSeq" id="XP_001646883.1">
    <property type="nucleotide sequence ID" value="XM_001646833.1"/>
</dbReference>
<dbReference type="OMA" id="CTQIAEL"/>
<dbReference type="InterPro" id="IPR018854">
    <property type="entry name" value="Psome_chaperone_3/4"/>
</dbReference>
<dbReference type="GO" id="GO:0005634">
    <property type="term" value="C:nucleus"/>
    <property type="evidence" value="ECO:0007669"/>
    <property type="project" value="EnsemblFungi"/>
</dbReference>
<dbReference type="InterPro" id="IPR053720">
    <property type="entry name" value="Psm_Assembly_Chaperone"/>
</dbReference>
<dbReference type="OrthoDB" id="3980246at2759"/>
<dbReference type="Gene3D" id="3.30.230.90">
    <property type="match status" value="1"/>
</dbReference>
<evidence type="ECO:0008006" key="3">
    <source>
        <dbReference type="Google" id="ProtNLM"/>
    </source>
</evidence>
<dbReference type="GeneID" id="5547352"/>
<name>A7TFL1_VANPO</name>
<dbReference type="STRING" id="436907.A7TFL1"/>
<dbReference type="AlphaFoldDB" id="A7TFL1"/>
<proteinExistence type="predicted"/>
<keyword evidence="2" id="KW-1185">Reference proteome</keyword>
<dbReference type="GO" id="GO:0032991">
    <property type="term" value="C:protein-containing complex"/>
    <property type="evidence" value="ECO:0007669"/>
    <property type="project" value="EnsemblFungi"/>
</dbReference>
<dbReference type="eggNOG" id="ENOG502S42X">
    <property type="taxonomic scope" value="Eukaryota"/>
</dbReference>
<evidence type="ECO:0000313" key="2">
    <source>
        <dbReference type="Proteomes" id="UP000000267"/>
    </source>
</evidence>
<organism evidence="2">
    <name type="scientific">Vanderwaltozyma polyspora (strain ATCC 22028 / DSM 70294 / BCRC 21397 / CBS 2163 / NBRC 10782 / NRRL Y-8283 / UCD 57-17)</name>
    <name type="common">Kluyveromyces polysporus</name>
    <dbReference type="NCBI Taxonomy" id="436907"/>
    <lineage>
        <taxon>Eukaryota</taxon>
        <taxon>Fungi</taxon>
        <taxon>Dikarya</taxon>
        <taxon>Ascomycota</taxon>
        <taxon>Saccharomycotina</taxon>
        <taxon>Saccharomycetes</taxon>
        <taxon>Saccharomycetales</taxon>
        <taxon>Saccharomycetaceae</taxon>
        <taxon>Vanderwaltozyma</taxon>
    </lineage>
</organism>
<dbReference type="InParanoid" id="A7TFL1"/>
<accession>A7TFL1</accession>
<evidence type="ECO:0000313" key="1">
    <source>
        <dbReference type="EMBL" id="EDO19025.1"/>
    </source>
</evidence>
<dbReference type="HOGENOM" id="CLU_133914_0_0_1"/>
<dbReference type="GO" id="GO:0051131">
    <property type="term" value="P:chaperone-mediated protein complex assembly"/>
    <property type="evidence" value="ECO:0007669"/>
    <property type="project" value="EnsemblFungi"/>
</dbReference>
<dbReference type="FunCoup" id="A7TFL1">
    <property type="interactions" value="35"/>
</dbReference>
<dbReference type="Proteomes" id="UP000000267">
    <property type="component" value="Unassembled WGS sequence"/>
</dbReference>
<dbReference type="GO" id="GO:0005737">
    <property type="term" value="C:cytoplasm"/>
    <property type="evidence" value="ECO:0007669"/>
    <property type="project" value="EnsemblFungi"/>
</dbReference>